<evidence type="ECO:0000313" key="13">
    <source>
        <dbReference type="EMBL" id="KAK5977218.1"/>
    </source>
</evidence>
<feature type="binding site" evidence="9">
    <location>
        <position position="472"/>
    </location>
    <ligand>
        <name>Zn(2+)</name>
        <dbReference type="ChEBI" id="CHEBI:29105"/>
        <note>catalytic</note>
    </ligand>
</feature>
<keyword evidence="8" id="KW-0325">Glycoprotein</keyword>
<dbReference type="FunFam" id="3.40.390.10:FF:000028">
    <property type="entry name" value="Zinc metalloproteinase"/>
    <property type="match status" value="1"/>
</dbReference>
<dbReference type="Pfam" id="PF01400">
    <property type="entry name" value="Astacin"/>
    <property type="match status" value="1"/>
</dbReference>
<evidence type="ECO:0000256" key="10">
    <source>
        <dbReference type="RuleBase" id="RU361183"/>
    </source>
</evidence>
<dbReference type="InterPro" id="IPR006026">
    <property type="entry name" value="Peptidase_Metallo"/>
</dbReference>
<dbReference type="GO" id="GO:0007165">
    <property type="term" value="P:signal transduction"/>
    <property type="evidence" value="ECO:0007669"/>
    <property type="project" value="InterPro"/>
</dbReference>
<dbReference type="SMART" id="SM00235">
    <property type="entry name" value="ZnMc"/>
    <property type="match status" value="1"/>
</dbReference>
<dbReference type="AlphaFoldDB" id="A0AAN8FYU7"/>
<keyword evidence="7" id="KW-1015">Disulfide bond</keyword>
<dbReference type="GO" id="GO:0018996">
    <property type="term" value="P:molting cycle, collagen and cuticulin-based cuticle"/>
    <property type="evidence" value="ECO:0007669"/>
    <property type="project" value="UniProtKB-ARBA"/>
</dbReference>
<evidence type="ECO:0000256" key="5">
    <source>
        <dbReference type="ARBA" id="ARBA00022833"/>
    </source>
</evidence>
<dbReference type="SUPFAM" id="SSF48350">
    <property type="entry name" value="GTPase activation domain, GAP"/>
    <property type="match status" value="1"/>
</dbReference>
<comment type="caution">
    <text evidence="9">Lacks conserved residue(s) required for the propagation of feature annotation.</text>
</comment>
<dbReference type="InterPro" id="IPR001506">
    <property type="entry name" value="Peptidase_M12A"/>
</dbReference>
<evidence type="ECO:0000256" key="3">
    <source>
        <dbReference type="ARBA" id="ARBA00022723"/>
    </source>
</evidence>
<evidence type="ECO:0000259" key="12">
    <source>
        <dbReference type="PROSITE" id="PS51864"/>
    </source>
</evidence>
<dbReference type="InterPro" id="IPR000198">
    <property type="entry name" value="RhoGAP_dom"/>
</dbReference>
<dbReference type="Pfam" id="PF00620">
    <property type="entry name" value="RhoGAP"/>
    <property type="match status" value="1"/>
</dbReference>
<name>A0AAN8FYU7_TRICO</name>
<keyword evidence="2 9" id="KW-0645">Protease</keyword>
<evidence type="ECO:0000256" key="8">
    <source>
        <dbReference type="ARBA" id="ARBA00023180"/>
    </source>
</evidence>
<dbReference type="InterPro" id="IPR034035">
    <property type="entry name" value="Astacin-like_dom"/>
</dbReference>
<keyword evidence="1" id="KW-0245">EGF-like domain</keyword>
<feature type="domain" description="Peptidase M12A" evidence="12">
    <location>
        <begin position="373"/>
        <end position="566"/>
    </location>
</feature>
<dbReference type="Gene3D" id="1.10.555.10">
    <property type="entry name" value="Rho GTPase activation protein"/>
    <property type="match status" value="1"/>
</dbReference>
<dbReference type="PROSITE" id="PS51864">
    <property type="entry name" value="ASTACIN"/>
    <property type="match status" value="1"/>
</dbReference>
<accession>A0AAN8FYU7</accession>
<dbReference type="InterPro" id="IPR024079">
    <property type="entry name" value="MetalloPept_cat_dom_sf"/>
</dbReference>
<dbReference type="Proteomes" id="UP001331761">
    <property type="component" value="Unassembled WGS sequence"/>
</dbReference>
<dbReference type="Gene3D" id="3.40.390.10">
    <property type="entry name" value="Collagenase (Catalytic Domain)"/>
    <property type="match status" value="1"/>
</dbReference>
<protein>
    <recommendedName>
        <fullName evidence="10">Metalloendopeptidase</fullName>
        <ecNumber evidence="10">3.4.24.-</ecNumber>
    </recommendedName>
</protein>
<feature type="active site" evidence="9">
    <location>
        <position position="463"/>
    </location>
</feature>
<evidence type="ECO:0000256" key="4">
    <source>
        <dbReference type="ARBA" id="ARBA00022801"/>
    </source>
</evidence>
<comment type="caution">
    <text evidence="13">The sequence shown here is derived from an EMBL/GenBank/DDBJ whole genome shotgun (WGS) entry which is preliminary data.</text>
</comment>
<dbReference type="PANTHER" id="PTHR10127:SF898">
    <property type="entry name" value="ZINC METALLOPROTEINASE NAS-30"/>
    <property type="match status" value="1"/>
</dbReference>
<feature type="binding site" evidence="9">
    <location>
        <position position="462"/>
    </location>
    <ligand>
        <name>Zn(2+)</name>
        <dbReference type="ChEBI" id="CHEBI:29105"/>
        <note>catalytic</note>
    </ligand>
</feature>
<keyword evidence="4 9" id="KW-0378">Hydrolase</keyword>
<dbReference type="InterPro" id="IPR008936">
    <property type="entry name" value="Rho_GTPase_activation_prot"/>
</dbReference>
<feature type="domain" description="Rho-GAP" evidence="11">
    <location>
        <begin position="18"/>
        <end position="205"/>
    </location>
</feature>
<evidence type="ECO:0000259" key="11">
    <source>
        <dbReference type="PROSITE" id="PS50238"/>
    </source>
</evidence>
<dbReference type="GO" id="GO:0008270">
    <property type="term" value="F:zinc ion binding"/>
    <property type="evidence" value="ECO:0007669"/>
    <property type="project" value="UniProtKB-UniRule"/>
</dbReference>
<dbReference type="SMART" id="SM00324">
    <property type="entry name" value="RhoGAP"/>
    <property type="match status" value="1"/>
</dbReference>
<comment type="cofactor">
    <cofactor evidence="9 10">
        <name>Zn(2+)</name>
        <dbReference type="ChEBI" id="CHEBI:29105"/>
    </cofactor>
    <text evidence="9 10">Binds 1 zinc ion per subunit.</text>
</comment>
<keyword evidence="3 9" id="KW-0479">Metal-binding</keyword>
<dbReference type="PRINTS" id="PR00480">
    <property type="entry name" value="ASTACIN"/>
</dbReference>
<dbReference type="EMBL" id="WIXE01010898">
    <property type="protein sequence ID" value="KAK5977218.1"/>
    <property type="molecule type" value="Genomic_DNA"/>
</dbReference>
<keyword evidence="6 9" id="KW-0482">Metalloprotease</keyword>
<dbReference type="CDD" id="cd04280">
    <property type="entry name" value="ZnMc_astacin_like"/>
    <property type="match status" value="1"/>
</dbReference>
<proteinExistence type="predicted"/>
<organism evidence="13 14">
    <name type="scientific">Trichostrongylus colubriformis</name>
    <name type="common">Black scour worm</name>
    <dbReference type="NCBI Taxonomy" id="6319"/>
    <lineage>
        <taxon>Eukaryota</taxon>
        <taxon>Metazoa</taxon>
        <taxon>Ecdysozoa</taxon>
        <taxon>Nematoda</taxon>
        <taxon>Chromadorea</taxon>
        <taxon>Rhabditida</taxon>
        <taxon>Rhabditina</taxon>
        <taxon>Rhabditomorpha</taxon>
        <taxon>Strongyloidea</taxon>
        <taxon>Trichostrongylidae</taxon>
        <taxon>Trichostrongylus</taxon>
    </lineage>
</organism>
<keyword evidence="5 9" id="KW-0862">Zinc</keyword>
<dbReference type="SUPFAM" id="SSF55486">
    <property type="entry name" value="Metalloproteases ('zincins'), catalytic domain"/>
    <property type="match status" value="1"/>
</dbReference>
<evidence type="ECO:0000256" key="6">
    <source>
        <dbReference type="ARBA" id="ARBA00023049"/>
    </source>
</evidence>
<dbReference type="GO" id="GO:0006508">
    <property type="term" value="P:proteolysis"/>
    <property type="evidence" value="ECO:0007669"/>
    <property type="project" value="UniProtKB-KW"/>
</dbReference>
<dbReference type="PANTHER" id="PTHR10127">
    <property type="entry name" value="DISCOIDIN, CUB, EGF, LAMININ , AND ZINC METALLOPROTEASE DOMAIN CONTAINING"/>
    <property type="match status" value="1"/>
</dbReference>
<evidence type="ECO:0000256" key="1">
    <source>
        <dbReference type="ARBA" id="ARBA00022536"/>
    </source>
</evidence>
<feature type="binding site" evidence="9">
    <location>
        <position position="466"/>
    </location>
    <ligand>
        <name>Zn(2+)</name>
        <dbReference type="ChEBI" id="CHEBI:29105"/>
        <note>catalytic</note>
    </ligand>
</feature>
<dbReference type="GO" id="GO:0004222">
    <property type="term" value="F:metalloendopeptidase activity"/>
    <property type="evidence" value="ECO:0007669"/>
    <property type="project" value="UniProtKB-UniRule"/>
</dbReference>
<evidence type="ECO:0000256" key="2">
    <source>
        <dbReference type="ARBA" id="ARBA00022670"/>
    </source>
</evidence>
<sequence length="675" mass="75501">MSGLLKHRIRLRDPVFGIALVDHLAKTGRKVPLIVERCCEAIERQGVVTGIYRQCGIQSNIQKLRAKFDAGSEPDLFGFGQRDIYSVSSLLKQYFRQLPNPLFTFQSYAKILRPKGVTDTPDALAPPKSLTWLKGDDDYDIMGMTGPAPRSQPPPPPPQQFIPVGRSPQRAINRVYHNPNAITFVKHQATVPPLREDAQNPQEFWTPAPPQPQFWTQAPPQQYWTPAPPAAPPPQPYWNWAPPTAAPIIPATPPPVTPASPQLLAHNTARMIREIATFSDVHHGANDNYGAVQTLMEAFFQSLAEPQTGAAAQDPIRPVNLQPLYDGTEMGANRPLTNQLFESDMVLTVEQMKGVVLASRELRHGRLRRVKRKVITGAVYRWPRAPIPYRFKEGDEKWRNLIRSALKHWESETCVRWEENGRGKDHVIFFRGSGCYSSVGRTGGSQMISIGYGCEDKGVIAHEVGHSLGFWHEQSRPDRDKYISLNKQFIIRGTDGNFERRTTQEIEDMGLPYDMGSVMHYGSNAFTKDWNEITIRTNDPNYQRTIGQRGEPSFIDVKQVNRLYCNGICSPIGCQNGGYPDPNNCNRCKCPKGLGGKTCEEIPQDSGHPVPKPPPSVWVPGSENRGFRGGTNIGGPIEKFILNVIPKVRDPSRPWESIASIVTEYSVASLLGIRN</sequence>
<dbReference type="PROSITE" id="PS50238">
    <property type="entry name" value="RHOGAP"/>
    <property type="match status" value="1"/>
</dbReference>
<reference evidence="13 14" key="1">
    <citation type="submission" date="2019-10" db="EMBL/GenBank/DDBJ databases">
        <title>Assembly and Annotation for the nematode Trichostrongylus colubriformis.</title>
        <authorList>
            <person name="Martin J."/>
        </authorList>
    </citation>
    <scope>NUCLEOTIDE SEQUENCE [LARGE SCALE GENOMIC DNA]</scope>
    <source>
        <strain evidence="13">G859</strain>
        <tissue evidence="13">Whole worm</tissue>
    </source>
</reference>
<evidence type="ECO:0000313" key="14">
    <source>
        <dbReference type="Proteomes" id="UP001331761"/>
    </source>
</evidence>
<gene>
    <name evidence="13" type="ORF">GCK32_001867</name>
</gene>
<keyword evidence="14" id="KW-1185">Reference proteome</keyword>
<dbReference type="EC" id="3.4.24.-" evidence="10"/>
<evidence type="ECO:0000256" key="7">
    <source>
        <dbReference type="ARBA" id="ARBA00023157"/>
    </source>
</evidence>
<evidence type="ECO:0000256" key="9">
    <source>
        <dbReference type="PROSITE-ProRule" id="PRU01211"/>
    </source>
</evidence>